<protein>
    <submittedName>
        <fullName evidence="7">(spotted green pufferfish) hypothetical protein</fullName>
    </submittedName>
</protein>
<dbReference type="Pfam" id="PF00041">
    <property type="entry name" value="fn3"/>
    <property type="match status" value="3"/>
</dbReference>
<evidence type="ECO:0000256" key="3">
    <source>
        <dbReference type="ARBA" id="ARBA00023157"/>
    </source>
</evidence>
<feature type="non-terminal residue" evidence="7">
    <location>
        <position position="1"/>
    </location>
</feature>
<dbReference type="PANTHER" id="PTHR46957:SF9">
    <property type="entry name" value="PROTEIN-TYROSINE-PHOSPHATASE"/>
    <property type="match status" value="1"/>
</dbReference>
<dbReference type="InterPro" id="IPR036116">
    <property type="entry name" value="FN3_sf"/>
</dbReference>
<reference evidence="7" key="2">
    <citation type="submission" date="2004-02" db="EMBL/GenBank/DDBJ databases">
        <authorList>
            <consortium name="Genoscope"/>
            <consortium name="Whitehead Institute Centre for Genome Research"/>
        </authorList>
    </citation>
    <scope>NUCLEOTIDE SEQUENCE</scope>
</reference>
<dbReference type="PANTHER" id="PTHR46957">
    <property type="entry name" value="CYTOKINE RECEPTOR"/>
    <property type="match status" value="1"/>
</dbReference>
<proteinExistence type="predicted"/>
<dbReference type="InterPro" id="IPR013783">
    <property type="entry name" value="Ig-like_fold"/>
</dbReference>
<dbReference type="InterPro" id="IPR003961">
    <property type="entry name" value="FN3_dom"/>
</dbReference>
<evidence type="ECO:0000313" key="7">
    <source>
        <dbReference type="EMBL" id="CAF89363.1"/>
    </source>
</evidence>
<feature type="domain" description="Fibronectin type-III" evidence="6">
    <location>
        <begin position="63"/>
        <end position="159"/>
    </location>
</feature>
<dbReference type="OrthoDB" id="10253954at2759"/>
<feature type="non-terminal residue" evidence="7">
    <location>
        <position position="258"/>
    </location>
</feature>
<dbReference type="CDD" id="cd00063">
    <property type="entry name" value="FN3"/>
    <property type="match status" value="3"/>
</dbReference>
<dbReference type="FunFam" id="2.60.40.10:FF:000068">
    <property type="entry name" value="receptor-type tyrosine-protein phosphatase delta isoform X1"/>
    <property type="match status" value="1"/>
</dbReference>
<accession>Q4TCL9</accession>
<dbReference type="SUPFAM" id="SSF49265">
    <property type="entry name" value="Fibronectin type III"/>
    <property type="match status" value="2"/>
</dbReference>
<dbReference type="InterPro" id="IPR050713">
    <property type="entry name" value="RTP_Phos/Ushers"/>
</dbReference>
<comment type="caution">
    <text evidence="7">The sequence shown here is derived from an EMBL/GenBank/DDBJ whole genome shotgun (WGS) entry which is preliminary data.</text>
</comment>
<keyword evidence="2" id="KW-0677">Repeat</keyword>
<name>Q4TCL9_TETNG</name>
<feature type="domain" description="Fibronectin type-III" evidence="6">
    <location>
        <begin position="1"/>
        <end position="58"/>
    </location>
</feature>
<evidence type="ECO:0000256" key="4">
    <source>
        <dbReference type="ARBA" id="ARBA00023180"/>
    </source>
</evidence>
<gene>
    <name evidence="7" type="ORF">GSTENG00003241001</name>
</gene>
<evidence type="ECO:0000259" key="6">
    <source>
        <dbReference type="PROSITE" id="PS50853"/>
    </source>
</evidence>
<evidence type="ECO:0000256" key="5">
    <source>
        <dbReference type="ARBA" id="ARBA00023319"/>
    </source>
</evidence>
<sequence>HRAKGSDDPYKEIDGIATTRYSVGGLSPYSHYDFRVAAVNTIGQGPSSDVVEARTAEQAPSSPPRQVRGRMLSTTTAIIHWDEPEEPNGQVVGYRVYYTSNNMLPVNQWEKQMVRSANFITIQGLTPNKTYYIRVLAFTSVGDGPLSQDLQIIAKTGVPSQPSEFKGEAKSETSILLSWVAPPQGGPDNQITGYELVYRRADDTVEKKVSFEPTTSYLLKNLKPFSAYTFQLAAKSKHGIGAYTNELSIDTPQTSRSK</sequence>
<keyword evidence="4" id="KW-0325">Glycoprotein</keyword>
<keyword evidence="3" id="KW-1015">Disulfide bond</keyword>
<dbReference type="SMART" id="SM00060">
    <property type="entry name" value="FN3"/>
    <property type="match status" value="2"/>
</dbReference>
<evidence type="ECO:0000256" key="2">
    <source>
        <dbReference type="ARBA" id="ARBA00022737"/>
    </source>
</evidence>
<organism evidence="7">
    <name type="scientific">Tetraodon nigroviridis</name>
    <name type="common">Spotted green pufferfish</name>
    <name type="synonym">Chelonodon nigroviridis</name>
    <dbReference type="NCBI Taxonomy" id="99883"/>
    <lineage>
        <taxon>Eukaryota</taxon>
        <taxon>Metazoa</taxon>
        <taxon>Chordata</taxon>
        <taxon>Craniata</taxon>
        <taxon>Vertebrata</taxon>
        <taxon>Euteleostomi</taxon>
        <taxon>Actinopterygii</taxon>
        <taxon>Neopterygii</taxon>
        <taxon>Teleostei</taxon>
        <taxon>Neoteleostei</taxon>
        <taxon>Acanthomorphata</taxon>
        <taxon>Eupercaria</taxon>
        <taxon>Tetraodontiformes</taxon>
        <taxon>Tetradontoidea</taxon>
        <taxon>Tetraodontidae</taxon>
        <taxon>Tetraodon</taxon>
    </lineage>
</organism>
<dbReference type="KEGG" id="tng:GSTEN00003241G001"/>
<keyword evidence="5" id="KW-0393">Immunoglobulin domain</keyword>
<dbReference type="FunFam" id="2.60.40.10:FF:000036">
    <property type="entry name" value="receptor-type tyrosine-protein phosphatase delta isoform X1"/>
    <property type="match status" value="1"/>
</dbReference>
<dbReference type="PRINTS" id="PR00014">
    <property type="entry name" value="FNTYPEIII"/>
</dbReference>
<dbReference type="Gene3D" id="2.60.40.10">
    <property type="entry name" value="Immunoglobulins"/>
    <property type="match status" value="3"/>
</dbReference>
<dbReference type="AlphaFoldDB" id="Q4TCL9"/>
<dbReference type="EMBL" id="CAAE01006813">
    <property type="protein sequence ID" value="CAF89363.1"/>
    <property type="molecule type" value="Genomic_DNA"/>
</dbReference>
<feature type="domain" description="Fibronectin type-III" evidence="6">
    <location>
        <begin position="161"/>
        <end position="254"/>
    </location>
</feature>
<keyword evidence="1" id="KW-0732">Signal</keyword>
<dbReference type="PROSITE" id="PS50853">
    <property type="entry name" value="FN3"/>
    <property type="match status" value="3"/>
</dbReference>
<reference evidence="7" key="1">
    <citation type="journal article" date="2004" name="Nature">
        <title>Genome duplication in the teleost fish Tetraodon nigroviridis reveals the early vertebrate proto-karyotype.</title>
        <authorList>
            <person name="Jaillon O."/>
            <person name="Aury J.-M."/>
            <person name="Brunet F."/>
            <person name="Petit J.-L."/>
            <person name="Stange-Thomann N."/>
            <person name="Mauceli E."/>
            <person name="Bouneau L."/>
            <person name="Fischer C."/>
            <person name="Ozouf-Costaz C."/>
            <person name="Bernot A."/>
            <person name="Nicaud S."/>
            <person name="Jaffe D."/>
            <person name="Fisher S."/>
            <person name="Lutfalla G."/>
            <person name="Dossat C."/>
            <person name="Segurens B."/>
            <person name="Dasilva C."/>
            <person name="Salanoubat M."/>
            <person name="Levy M."/>
            <person name="Boudet N."/>
            <person name="Castellano S."/>
            <person name="Anthouard V."/>
            <person name="Jubin C."/>
            <person name="Castelli V."/>
            <person name="Katinka M."/>
            <person name="Vacherie B."/>
            <person name="Biemont C."/>
            <person name="Skalli Z."/>
            <person name="Cattolico L."/>
            <person name="Poulain J."/>
            <person name="De Berardinis V."/>
            <person name="Cruaud C."/>
            <person name="Duprat S."/>
            <person name="Brottier P."/>
            <person name="Coutanceau J.-P."/>
            <person name="Gouzy J."/>
            <person name="Parra G."/>
            <person name="Lardier G."/>
            <person name="Chapple C."/>
            <person name="McKernan K.J."/>
            <person name="McEwan P."/>
            <person name="Bosak S."/>
            <person name="Kellis M."/>
            <person name="Volff J.-N."/>
            <person name="Guigo R."/>
            <person name="Zody M.C."/>
            <person name="Mesirov J."/>
            <person name="Lindblad-Toh K."/>
            <person name="Birren B."/>
            <person name="Nusbaum C."/>
            <person name="Kahn D."/>
            <person name="Robinson-Rechavi M."/>
            <person name="Laudet V."/>
            <person name="Schachter V."/>
            <person name="Quetier F."/>
            <person name="Saurin W."/>
            <person name="Scarpelli C."/>
            <person name="Wincker P."/>
            <person name="Lander E.S."/>
            <person name="Weissenbach J."/>
            <person name="Roest Crollius H."/>
        </authorList>
    </citation>
    <scope>NUCLEOTIDE SEQUENCE [LARGE SCALE GENOMIC DNA]</scope>
</reference>
<evidence type="ECO:0000256" key="1">
    <source>
        <dbReference type="ARBA" id="ARBA00022729"/>
    </source>
</evidence>